<dbReference type="EMBL" id="JAYMGO010000002">
    <property type="protein sequence ID" value="KAL1280488.1"/>
    <property type="molecule type" value="Genomic_DNA"/>
</dbReference>
<evidence type="ECO:0000313" key="1">
    <source>
        <dbReference type="EMBL" id="KAL1280488.1"/>
    </source>
</evidence>
<gene>
    <name evidence="1" type="ORF">QQF64_015088</name>
</gene>
<comment type="caution">
    <text evidence="1">The sequence shown here is derived from an EMBL/GenBank/DDBJ whole genome shotgun (WGS) entry which is preliminary data.</text>
</comment>
<sequence>MASWKNTEEDLRFYAQQRNYAEVSFPFLGSIPLQPLATALEFFPSSRKLAEPQTKQEFATLGVREVQIYGCRHPNLHKLISGRYSPPRYACVTMYSKQTRAEGARCRAK</sequence>
<accession>A0ABR3NTY2</accession>
<reference evidence="1 2" key="1">
    <citation type="submission" date="2023-09" db="EMBL/GenBank/DDBJ databases">
        <authorList>
            <person name="Wang M."/>
        </authorList>
    </citation>
    <scope>NUCLEOTIDE SEQUENCE [LARGE SCALE GENOMIC DNA]</scope>
    <source>
        <strain evidence="1">GT-2023</strain>
        <tissue evidence="1">Liver</tissue>
    </source>
</reference>
<protein>
    <submittedName>
        <fullName evidence="1">Uncharacterized protein</fullName>
    </submittedName>
</protein>
<evidence type="ECO:0000313" key="2">
    <source>
        <dbReference type="Proteomes" id="UP001558613"/>
    </source>
</evidence>
<proteinExistence type="predicted"/>
<keyword evidence="2" id="KW-1185">Reference proteome</keyword>
<name>A0ABR3NTY2_9TELE</name>
<dbReference type="Proteomes" id="UP001558613">
    <property type="component" value="Unassembled WGS sequence"/>
</dbReference>
<organism evidence="1 2">
    <name type="scientific">Cirrhinus molitorella</name>
    <name type="common">mud carp</name>
    <dbReference type="NCBI Taxonomy" id="172907"/>
    <lineage>
        <taxon>Eukaryota</taxon>
        <taxon>Metazoa</taxon>
        <taxon>Chordata</taxon>
        <taxon>Craniata</taxon>
        <taxon>Vertebrata</taxon>
        <taxon>Euteleostomi</taxon>
        <taxon>Actinopterygii</taxon>
        <taxon>Neopterygii</taxon>
        <taxon>Teleostei</taxon>
        <taxon>Ostariophysi</taxon>
        <taxon>Cypriniformes</taxon>
        <taxon>Cyprinidae</taxon>
        <taxon>Labeoninae</taxon>
        <taxon>Labeonini</taxon>
        <taxon>Cirrhinus</taxon>
    </lineage>
</organism>